<evidence type="ECO:0000259" key="1">
    <source>
        <dbReference type="Pfam" id="PF00149"/>
    </source>
</evidence>
<dbReference type="RefSeq" id="YP_010084796.1">
    <property type="nucleotide sequence ID" value="NC_055165.1"/>
</dbReference>
<feature type="domain" description="Calcineurin-like phosphoesterase" evidence="1">
    <location>
        <begin position="22"/>
        <end position="200"/>
    </location>
</feature>
<keyword evidence="3" id="KW-1185">Reference proteome</keyword>
<dbReference type="InterPro" id="IPR050535">
    <property type="entry name" value="DNA_Repair-Maintenance_Comp"/>
</dbReference>
<organism evidence="2">
    <name type="scientific">Shrimp hemocyte iridescent virus</name>
    <dbReference type="NCBI Taxonomy" id="2039780"/>
    <lineage>
        <taxon>Viruses</taxon>
        <taxon>Varidnaviria</taxon>
        <taxon>Bamfordvirae</taxon>
        <taxon>Nucleocytoviricota</taxon>
        <taxon>Megaviricetes</taxon>
        <taxon>Pimascovirales</taxon>
        <taxon>Pimascovirales incertae sedis</taxon>
        <taxon>Iridoviridae</taxon>
        <taxon>Betairidovirinae</taxon>
        <taxon>Decapodiridovirus</taxon>
        <taxon>Decapodiridovirus litopenaeus1</taxon>
        <taxon>Decapod iridescent virus 1</taxon>
    </lineage>
</organism>
<sequence>MKMTIGFKNKITKRKNMTNQDTILFIGDIHIKFNNIADIERVEEELSSLENISFIVLAGDILDTHERVHTQLLNRAYDLIKKLRLVARVYILVGNHDYIDNRQFLTDKHWMNGMKEWQHVYVIDYPTMITTENDQKFCMVPYVPPGRFVEALEKVPDWQSSTCIFAHQEMRNCKMGCIISSEGDEWKNEWPLVISGHIHEKQKVGENIIYPGSVLNHSFGYDCQGVSVFSFKNERLFSEDVIDLKLVKKSIIRKKISEFHKIPKEKFVKENKFCLSGNFKEIKEFKSTREYANLIKSGIKVTMRLEKTETETPTEEEVKEISTPFVEILNDLIGKENDEQINRDFIAISS</sequence>
<name>A0A291B0N2_9VIRU</name>
<dbReference type="EMBL" id="MF599468">
    <property type="protein sequence ID" value="ATE87053.1"/>
    <property type="molecule type" value="Genomic_DNA"/>
</dbReference>
<dbReference type="InterPro" id="IPR004843">
    <property type="entry name" value="Calcineurin-like_PHP"/>
</dbReference>
<gene>
    <name evidence="2" type="primary">44L</name>
</gene>
<reference evidence="2" key="1">
    <citation type="journal article" date="2017" name="Arch. Virol.">
        <title>Complete genome sequence of shrimp hemocyte iridescent virus (SHIV) isolated from white leg shrimp, Litopenaeus vannamei.</title>
        <authorList>
            <person name="Qiu L."/>
            <person name="Chen M.M."/>
            <person name="Wang R.Y."/>
            <person name="Wan X.Y."/>
            <person name="Li C."/>
            <person name="Zhang Q.L."/>
            <person name="Dong X."/>
            <person name="Yang B."/>
            <person name="Xiang J.H."/>
            <person name="Huang J."/>
        </authorList>
    </citation>
    <scope>NUCLEOTIDE SEQUENCE [LARGE SCALE GENOMIC DNA]</scope>
    <source>
        <strain evidence="2">20141215</strain>
    </source>
</reference>
<dbReference type="GeneID" id="65099816"/>
<dbReference type="KEGG" id="vg:65099816"/>
<dbReference type="GO" id="GO:0004527">
    <property type="term" value="F:exonuclease activity"/>
    <property type="evidence" value="ECO:0007669"/>
    <property type="project" value="UniProtKB-KW"/>
</dbReference>
<proteinExistence type="predicted"/>
<dbReference type="Pfam" id="PF00149">
    <property type="entry name" value="Metallophos"/>
    <property type="match status" value="1"/>
</dbReference>
<dbReference type="InterPro" id="IPR029052">
    <property type="entry name" value="Metallo-depent_PP-like"/>
</dbReference>
<dbReference type="PANTHER" id="PTHR30337">
    <property type="entry name" value="COMPONENT OF ATP-DEPENDENT DSDNA EXONUCLEASE"/>
    <property type="match status" value="1"/>
</dbReference>
<dbReference type="SUPFAM" id="SSF56300">
    <property type="entry name" value="Metallo-dependent phosphatases"/>
    <property type="match status" value="1"/>
</dbReference>
<evidence type="ECO:0000313" key="2">
    <source>
        <dbReference type="EMBL" id="ATE87053.1"/>
    </source>
</evidence>
<accession>A0A291B0N2</accession>
<keyword evidence="2" id="KW-0378">Hydrolase</keyword>
<evidence type="ECO:0000313" key="3">
    <source>
        <dbReference type="Proteomes" id="UP000297192"/>
    </source>
</evidence>
<reference evidence="2" key="2">
    <citation type="journal article" date="2017" name="Sci. Rep.">
        <title>Characterization of a new member of Iridoviridae, Shrimp hemocyte iridescent virus (SHIV), found in white leg shrimp (Litopenaeus vannamei).</title>
        <authorList>
            <person name="Qiu L."/>
            <person name="Chen M.M."/>
            <person name="Wan X.Y."/>
            <person name="Li C."/>
            <person name="Zhang Q.L."/>
            <person name="Wang R.Y."/>
            <person name="Cheng D.Y."/>
            <person name="Dong X."/>
            <person name="Yang B."/>
            <person name="Wang X.H."/>
            <person name="Xiang J.H."/>
            <person name="Huang J."/>
        </authorList>
    </citation>
    <scope>NUCLEOTIDE SEQUENCE [LARGE SCALE GENOMIC DNA]</scope>
    <source>
        <strain evidence="2">20141215</strain>
    </source>
</reference>
<keyword evidence="2" id="KW-0540">Nuclease</keyword>
<keyword evidence="2" id="KW-0269">Exonuclease</keyword>
<dbReference type="Proteomes" id="UP000297192">
    <property type="component" value="Segment"/>
</dbReference>
<protein>
    <submittedName>
        <fullName evidence="2">DNA repair exonuclease D subunit</fullName>
    </submittedName>
</protein>
<dbReference type="Gene3D" id="3.60.21.10">
    <property type="match status" value="1"/>
</dbReference>
<dbReference type="PANTHER" id="PTHR30337:SF0">
    <property type="entry name" value="NUCLEASE SBCCD SUBUNIT D"/>
    <property type="match status" value="1"/>
</dbReference>